<accession>A0AAD1W0V1</accession>
<dbReference type="Proteomes" id="UP001295444">
    <property type="component" value="Chromosome 04"/>
</dbReference>
<reference evidence="1" key="1">
    <citation type="submission" date="2022-03" db="EMBL/GenBank/DDBJ databases">
        <authorList>
            <person name="Alioto T."/>
            <person name="Alioto T."/>
            <person name="Gomez Garrido J."/>
        </authorList>
    </citation>
    <scope>NUCLEOTIDE SEQUENCE</scope>
</reference>
<dbReference type="AlphaFoldDB" id="A0AAD1W0V1"/>
<evidence type="ECO:0000313" key="2">
    <source>
        <dbReference type="Proteomes" id="UP001295444"/>
    </source>
</evidence>
<gene>
    <name evidence="1" type="ORF">PECUL_23A053141</name>
</gene>
<sequence length="130" mass="14907">MGDTHLTQHGKLASDLVERQLEAIFDLFRANLKVILAGQRAKEGECPMHRPQGQKTDRMWWEQNTWHFCLSLAEEDLESLSPRVSGLWVLEKELTLFHSSSNLAWVKGAHLTPNVTQWFSTSAVLKPIHF</sequence>
<keyword evidence="2" id="KW-1185">Reference proteome</keyword>
<organism evidence="1 2">
    <name type="scientific">Pelobates cultripes</name>
    <name type="common">Western spadefoot toad</name>
    <dbReference type="NCBI Taxonomy" id="61616"/>
    <lineage>
        <taxon>Eukaryota</taxon>
        <taxon>Metazoa</taxon>
        <taxon>Chordata</taxon>
        <taxon>Craniata</taxon>
        <taxon>Vertebrata</taxon>
        <taxon>Euteleostomi</taxon>
        <taxon>Amphibia</taxon>
        <taxon>Batrachia</taxon>
        <taxon>Anura</taxon>
        <taxon>Pelobatoidea</taxon>
        <taxon>Pelobatidae</taxon>
        <taxon>Pelobates</taxon>
    </lineage>
</organism>
<name>A0AAD1W0V1_PELCU</name>
<dbReference type="EMBL" id="OW240915">
    <property type="protein sequence ID" value="CAH2284003.1"/>
    <property type="molecule type" value="Genomic_DNA"/>
</dbReference>
<protein>
    <submittedName>
        <fullName evidence="1">Uncharacterized protein</fullName>
    </submittedName>
</protein>
<evidence type="ECO:0000313" key="1">
    <source>
        <dbReference type="EMBL" id="CAH2284003.1"/>
    </source>
</evidence>
<proteinExistence type="predicted"/>